<protein>
    <submittedName>
        <fullName evidence="13">Methyl-accepting chemotaxis sensory transducer with Cache sensor</fullName>
    </submittedName>
</protein>
<dbReference type="InterPro" id="IPR003660">
    <property type="entry name" value="HAMP_dom"/>
</dbReference>
<keyword evidence="3" id="KW-0145">Chemotaxis</keyword>
<dbReference type="InterPro" id="IPR004089">
    <property type="entry name" value="MCPsignal_dom"/>
</dbReference>
<evidence type="ECO:0000256" key="9">
    <source>
        <dbReference type="PROSITE-ProRule" id="PRU00284"/>
    </source>
</evidence>
<reference evidence="14" key="1">
    <citation type="submission" date="2015-03" db="EMBL/GenBank/DDBJ databases">
        <authorList>
            <person name="Wibberg D."/>
        </authorList>
    </citation>
    <scope>NUCLEOTIDE SEQUENCE [LARGE SCALE GENOMIC DNA]</scope>
</reference>
<dbReference type="InterPro" id="IPR029151">
    <property type="entry name" value="Sensor-like_sf"/>
</dbReference>
<dbReference type="SUPFAM" id="SSF58104">
    <property type="entry name" value="Methyl-accepting chemotaxis protein (MCP) signaling domain"/>
    <property type="match status" value="1"/>
</dbReference>
<feature type="domain" description="HAMP" evidence="12">
    <location>
        <begin position="369"/>
        <end position="421"/>
    </location>
</feature>
<name>A0A0E4CUM0_9BACL</name>
<accession>A0A0E4CUM0</accession>
<keyword evidence="2" id="KW-1003">Cell membrane</keyword>
<feature type="domain" description="Methyl-accepting transducer" evidence="11">
    <location>
        <begin position="440"/>
        <end position="691"/>
    </location>
</feature>
<evidence type="ECO:0000256" key="10">
    <source>
        <dbReference type="SAM" id="Phobius"/>
    </source>
</evidence>
<proteinExistence type="inferred from homology"/>
<dbReference type="Pfam" id="PF00015">
    <property type="entry name" value="MCPsignal"/>
    <property type="match status" value="1"/>
</dbReference>
<dbReference type="Proteomes" id="UP000033163">
    <property type="component" value="Chromosome I"/>
</dbReference>
<evidence type="ECO:0000256" key="2">
    <source>
        <dbReference type="ARBA" id="ARBA00022475"/>
    </source>
</evidence>
<feature type="transmembrane region" description="Helical" evidence="10">
    <location>
        <begin position="348"/>
        <end position="367"/>
    </location>
</feature>
<evidence type="ECO:0000256" key="1">
    <source>
        <dbReference type="ARBA" id="ARBA00004651"/>
    </source>
</evidence>
<feature type="transmembrane region" description="Helical" evidence="10">
    <location>
        <begin position="60"/>
        <end position="80"/>
    </location>
</feature>
<dbReference type="RefSeq" id="WP_052741409.1">
    <property type="nucleotide sequence ID" value="NZ_LN831776.1"/>
</dbReference>
<dbReference type="PANTHER" id="PTHR32089:SF112">
    <property type="entry name" value="LYSOZYME-LIKE PROTEIN-RELATED"/>
    <property type="match status" value="1"/>
</dbReference>
<gene>
    <name evidence="13" type="ORF">PRIO_0796</name>
</gene>
<sequence>MAVRKSKEENVGTGLRPALKTADKTAPLRATGKTKKGGMLLSGLPPLASRLGSMGIRGKLFLSVIVSVVAIFVIVSVVIYSQAKQIIAEDLKSSLTYEKGEIGVKVDELLQPASDSVELLNANAYVRDFIGKVVSADTVTTTSGYSDLITTLNLIKENNKNLLNVYVGLDGVNKLITQDEFEPPADYNLKERGWYSLTAKNKRTTVTDPYIDAGSGKMVVSVSAPILDESGKLIGVAGADISTEQITQALSAFNYNGSGYAVLIDKTGTFIHHPDSDNILLKKMSDLGGNWKMLGDQMVQWGSNVIRTEIDGVASYVSYAPVVENQWSVALIVPQKSAEQRLQGFQQIFVLSIIASIVVLSVLLYLVSNSILRPIPQLTAAFRQAMTGDLSARAKVNAKGEIGVLAGGFNELIASQQNMIRDIIRSSRSISDAVGNAETNVSALDGSISEISAITEELSAGMEQTAASMEELNAGTNEIEHAVSGIARKAREGAEAARQINDRAERLKEGAGRSRRQADEMYGQSEEKLRKAIEQSRSTAQIHALTGAILDIAAQTSLLSLNASIEAARAGEAGRGFAVVAGEIRKLAENSRETAAEIQEVTGAVVAAVENLVEGAENMLRFVDRQVLKDYDSMQETGRQYSEDAGYIHELVTDFSATSGQLLASIQSMHSAISETSSAANEGAEGAGSIASQAEQIISKSGGIVAEMEEIKHSSEQLLHTVSKFKA</sequence>
<keyword evidence="7 9" id="KW-0807">Transducer</keyword>
<evidence type="ECO:0000256" key="5">
    <source>
        <dbReference type="ARBA" id="ARBA00022989"/>
    </source>
</evidence>
<dbReference type="PATRIC" id="fig|1073571.4.peg.827"/>
<dbReference type="SUPFAM" id="SSF103190">
    <property type="entry name" value="Sensory domain-like"/>
    <property type="match status" value="1"/>
</dbReference>
<dbReference type="InterPro" id="IPR033479">
    <property type="entry name" value="dCache_1"/>
</dbReference>
<dbReference type="Gene3D" id="1.10.287.950">
    <property type="entry name" value="Methyl-accepting chemotaxis protein"/>
    <property type="match status" value="1"/>
</dbReference>
<dbReference type="SMART" id="SM00283">
    <property type="entry name" value="MA"/>
    <property type="match status" value="1"/>
</dbReference>
<dbReference type="CDD" id="cd12913">
    <property type="entry name" value="PDC1_MCP_like"/>
    <property type="match status" value="1"/>
</dbReference>
<dbReference type="CDD" id="cd12912">
    <property type="entry name" value="PDC2_MCP_like"/>
    <property type="match status" value="1"/>
</dbReference>
<dbReference type="KEGG" id="pri:PRIO_0796"/>
<dbReference type="GO" id="GO:0005886">
    <property type="term" value="C:plasma membrane"/>
    <property type="evidence" value="ECO:0007669"/>
    <property type="project" value="UniProtKB-SubCell"/>
</dbReference>
<dbReference type="AlphaFoldDB" id="A0A0E4CUM0"/>
<dbReference type="EMBL" id="LN831776">
    <property type="protein sequence ID" value="CQR52383.1"/>
    <property type="molecule type" value="Genomic_DNA"/>
</dbReference>
<evidence type="ECO:0000313" key="13">
    <source>
        <dbReference type="EMBL" id="CQR52383.1"/>
    </source>
</evidence>
<dbReference type="Gene3D" id="1.10.8.500">
    <property type="entry name" value="HAMP domain in histidine kinase"/>
    <property type="match status" value="1"/>
</dbReference>
<evidence type="ECO:0000256" key="4">
    <source>
        <dbReference type="ARBA" id="ARBA00022692"/>
    </source>
</evidence>
<evidence type="ECO:0000259" key="12">
    <source>
        <dbReference type="PROSITE" id="PS50885"/>
    </source>
</evidence>
<evidence type="ECO:0000256" key="7">
    <source>
        <dbReference type="ARBA" id="ARBA00023224"/>
    </source>
</evidence>
<evidence type="ECO:0000256" key="8">
    <source>
        <dbReference type="ARBA" id="ARBA00029447"/>
    </source>
</evidence>
<keyword evidence="5 10" id="KW-1133">Transmembrane helix</keyword>
<dbReference type="GO" id="GO:0006935">
    <property type="term" value="P:chemotaxis"/>
    <property type="evidence" value="ECO:0007669"/>
    <property type="project" value="UniProtKB-KW"/>
</dbReference>
<keyword evidence="4 10" id="KW-0812">Transmembrane</keyword>
<dbReference type="Pfam" id="PF02743">
    <property type="entry name" value="dCache_1"/>
    <property type="match status" value="1"/>
</dbReference>
<dbReference type="HOGENOM" id="CLU_000445_107_19_9"/>
<keyword evidence="6 10" id="KW-0472">Membrane</keyword>
<dbReference type="SMART" id="SM00304">
    <property type="entry name" value="HAMP"/>
    <property type="match status" value="2"/>
</dbReference>
<evidence type="ECO:0000313" key="14">
    <source>
        <dbReference type="Proteomes" id="UP000033163"/>
    </source>
</evidence>
<dbReference type="PROSITE" id="PS50885">
    <property type="entry name" value="HAMP"/>
    <property type="match status" value="1"/>
</dbReference>
<evidence type="ECO:0000256" key="3">
    <source>
        <dbReference type="ARBA" id="ARBA00022500"/>
    </source>
</evidence>
<evidence type="ECO:0000259" key="11">
    <source>
        <dbReference type="PROSITE" id="PS50111"/>
    </source>
</evidence>
<dbReference type="Pfam" id="PF00672">
    <property type="entry name" value="HAMP"/>
    <property type="match status" value="1"/>
</dbReference>
<dbReference type="Gene3D" id="3.30.450.20">
    <property type="entry name" value="PAS domain"/>
    <property type="match status" value="2"/>
</dbReference>
<dbReference type="PROSITE" id="PS50111">
    <property type="entry name" value="CHEMOTAXIS_TRANSDUC_2"/>
    <property type="match status" value="1"/>
</dbReference>
<organism evidence="13 14">
    <name type="scientific">Paenibacillus riograndensis SBR5</name>
    <dbReference type="NCBI Taxonomy" id="1073571"/>
    <lineage>
        <taxon>Bacteria</taxon>
        <taxon>Bacillati</taxon>
        <taxon>Bacillota</taxon>
        <taxon>Bacilli</taxon>
        <taxon>Bacillales</taxon>
        <taxon>Paenibacillaceae</taxon>
        <taxon>Paenibacillus</taxon>
        <taxon>Paenibacillus sonchi group</taxon>
    </lineage>
</organism>
<dbReference type="GO" id="GO:0007165">
    <property type="term" value="P:signal transduction"/>
    <property type="evidence" value="ECO:0007669"/>
    <property type="project" value="UniProtKB-KW"/>
</dbReference>
<dbReference type="PANTHER" id="PTHR32089">
    <property type="entry name" value="METHYL-ACCEPTING CHEMOTAXIS PROTEIN MCPB"/>
    <property type="match status" value="1"/>
</dbReference>
<dbReference type="CDD" id="cd06225">
    <property type="entry name" value="HAMP"/>
    <property type="match status" value="1"/>
</dbReference>
<comment type="similarity">
    <text evidence="8">Belongs to the methyl-accepting chemotaxis (MCP) protein family.</text>
</comment>
<evidence type="ECO:0000256" key="6">
    <source>
        <dbReference type="ARBA" id="ARBA00023136"/>
    </source>
</evidence>
<comment type="subcellular location">
    <subcellularLocation>
        <location evidence="1">Cell membrane</location>
        <topology evidence="1">Multi-pass membrane protein</topology>
    </subcellularLocation>
</comment>